<dbReference type="Proteomes" id="UP000525923">
    <property type="component" value="Unassembled WGS sequence"/>
</dbReference>
<dbReference type="Pfam" id="PF24716">
    <property type="entry name" value="WapI"/>
    <property type="match status" value="1"/>
</dbReference>
<organism evidence="1 2">
    <name type="scientific">Planococcus koreensis</name>
    <dbReference type="NCBI Taxonomy" id="112331"/>
    <lineage>
        <taxon>Bacteria</taxon>
        <taxon>Bacillati</taxon>
        <taxon>Bacillota</taxon>
        <taxon>Bacilli</taxon>
        <taxon>Bacillales</taxon>
        <taxon>Caryophanaceae</taxon>
        <taxon>Planococcus</taxon>
    </lineage>
</organism>
<evidence type="ECO:0000313" key="1">
    <source>
        <dbReference type="EMBL" id="MBB5180061.1"/>
    </source>
</evidence>
<dbReference type="InterPro" id="IPR056510">
    <property type="entry name" value="WapI"/>
</dbReference>
<name>A0A7W8CRJ7_9BACL</name>
<protein>
    <submittedName>
        <fullName evidence="1">Uncharacterized protein</fullName>
    </submittedName>
</protein>
<dbReference type="OrthoDB" id="1495261at2"/>
<proteinExistence type="predicted"/>
<dbReference type="RefSeq" id="WP_135501759.1">
    <property type="nucleotide sequence ID" value="NZ_JACHHE010000003.1"/>
</dbReference>
<reference evidence="1 2" key="1">
    <citation type="submission" date="2020-08" db="EMBL/GenBank/DDBJ databases">
        <title>Genomic Encyclopedia of Type Strains, Phase IV (KMG-IV): sequencing the most valuable type-strain genomes for metagenomic binning, comparative biology and taxonomic classification.</title>
        <authorList>
            <person name="Goeker M."/>
        </authorList>
    </citation>
    <scope>NUCLEOTIDE SEQUENCE [LARGE SCALE GENOMIC DNA]</scope>
    <source>
        <strain evidence="1 2">DSM 15895</strain>
    </source>
</reference>
<sequence>MKFHVLGENTKLEIDVLQRNYPDSTDFWDANWIASVIHLEIPGYIVHFEADLRTDELRDFVDELRSMNENLGGTAILKNLDSYIYLEGAMDLRGKISWNIETCYPAGIGAELTCDFESDQTYLRILIDELDRVLEAFPVLGKNPK</sequence>
<dbReference type="AlphaFoldDB" id="A0A7W8CRJ7"/>
<dbReference type="EMBL" id="JACHHE010000003">
    <property type="protein sequence ID" value="MBB5180061.1"/>
    <property type="molecule type" value="Genomic_DNA"/>
</dbReference>
<evidence type="ECO:0000313" key="2">
    <source>
        <dbReference type="Proteomes" id="UP000525923"/>
    </source>
</evidence>
<keyword evidence="2" id="KW-1185">Reference proteome</keyword>
<accession>A0A7W8CRJ7</accession>
<comment type="caution">
    <text evidence="1">The sequence shown here is derived from an EMBL/GenBank/DDBJ whole genome shotgun (WGS) entry which is preliminary data.</text>
</comment>
<gene>
    <name evidence="1" type="ORF">HNQ44_001485</name>
</gene>